<name>A0AAV2D8J0_9ROSI</name>
<sequence length="101" mass="10526">MLVINQVANESAMEVGASSSVVGIETPPVTPSAFPSEEAFSRVVNGVKPREVQASSPPRLENSFAAICARPPVIIKPVHARVGREGLRSGKGVALAAHLTK</sequence>
<dbReference type="AlphaFoldDB" id="A0AAV2D8J0"/>
<keyword evidence="2" id="KW-1185">Reference proteome</keyword>
<protein>
    <submittedName>
        <fullName evidence="1">Uncharacterized protein</fullName>
    </submittedName>
</protein>
<dbReference type="Proteomes" id="UP001497516">
    <property type="component" value="Chromosome 2"/>
</dbReference>
<organism evidence="1 2">
    <name type="scientific">Linum trigynum</name>
    <dbReference type="NCBI Taxonomy" id="586398"/>
    <lineage>
        <taxon>Eukaryota</taxon>
        <taxon>Viridiplantae</taxon>
        <taxon>Streptophyta</taxon>
        <taxon>Embryophyta</taxon>
        <taxon>Tracheophyta</taxon>
        <taxon>Spermatophyta</taxon>
        <taxon>Magnoliopsida</taxon>
        <taxon>eudicotyledons</taxon>
        <taxon>Gunneridae</taxon>
        <taxon>Pentapetalae</taxon>
        <taxon>rosids</taxon>
        <taxon>fabids</taxon>
        <taxon>Malpighiales</taxon>
        <taxon>Linaceae</taxon>
        <taxon>Linum</taxon>
    </lineage>
</organism>
<evidence type="ECO:0000313" key="1">
    <source>
        <dbReference type="EMBL" id="CAL1370007.1"/>
    </source>
</evidence>
<dbReference type="EMBL" id="OZ034815">
    <property type="protein sequence ID" value="CAL1370007.1"/>
    <property type="molecule type" value="Genomic_DNA"/>
</dbReference>
<gene>
    <name evidence="1" type="ORF">LTRI10_LOCUS12316</name>
</gene>
<evidence type="ECO:0000313" key="2">
    <source>
        <dbReference type="Proteomes" id="UP001497516"/>
    </source>
</evidence>
<accession>A0AAV2D8J0</accession>
<proteinExistence type="predicted"/>
<reference evidence="1 2" key="1">
    <citation type="submission" date="2024-04" db="EMBL/GenBank/DDBJ databases">
        <authorList>
            <person name="Fracassetti M."/>
        </authorList>
    </citation>
    <scope>NUCLEOTIDE SEQUENCE [LARGE SCALE GENOMIC DNA]</scope>
</reference>